<comment type="caution">
    <text evidence="12">The sequence shown here is derived from an EMBL/GenBank/DDBJ whole genome shotgun (WGS) entry which is preliminary data.</text>
</comment>
<dbReference type="InterPro" id="IPR000210">
    <property type="entry name" value="BTB/POZ_dom"/>
</dbReference>
<accession>A0A8S4P7W1</accession>
<evidence type="ECO:0000256" key="10">
    <source>
        <dbReference type="SAM" id="MobiDB-lite"/>
    </source>
</evidence>
<dbReference type="OrthoDB" id="6365358at2759"/>
<dbReference type="SMART" id="SM00225">
    <property type="entry name" value="BTB"/>
    <property type="match status" value="1"/>
</dbReference>
<dbReference type="PANTHER" id="PTHR46105">
    <property type="entry name" value="AGAP004733-PA"/>
    <property type="match status" value="1"/>
</dbReference>
<organism evidence="12 13">
    <name type="scientific">Owenia fusiformis</name>
    <name type="common">Polychaete worm</name>
    <dbReference type="NCBI Taxonomy" id="6347"/>
    <lineage>
        <taxon>Eukaryota</taxon>
        <taxon>Metazoa</taxon>
        <taxon>Spiralia</taxon>
        <taxon>Lophotrochozoa</taxon>
        <taxon>Annelida</taxon>
        <taxon>Polychaeta</taxon>
        <taxon>Sedentaria</taxon>
        <taxon>Canalipalpata</taxon>
        <taxon>Sabellida</taxon>
        <taxon>Oweniida</taxon>
        <taxon>Oweniidae</taxon>
        <taxon>Owenia</taxon>
    </lineage>
</organism>
<dbReference type="CDD" id="cd18186">
    <property type="entry name" value="BTB_POZ_ZBTB_KLHL-like"/>
    <property type="match status" value="1"/>
</dbReference>
<name>A0A8S4P7W1_OWEFU</name>
<evidence type="ECO:0000256" key="2">
    <source>
        <dbReference type="ARBA" id="ARBA00022723"/>
    </source>
</evidence>
<keyword evidence="5" id="KW-0862">Zinc</keyword>
<gene>
    <name evidence="12" type="ORF">OFUS_LOCUS15518</name>
</gene>
<evidence type="ECO:0000256" key="7">
    <source>
        <dbReference type="ARBA" id="ARBA00023125"/>
    </source>
</evidence>
<evidence type="ECO:0000256" key="9">
    <source>
        <dbReference type="ARBA" id="ARBA00023242"/>
    </source>
</evidence>
<feature type="compositionally biased region" description="Polar residues" evidence="10">
    <location>
        <begin position="123"/>
        <end position="139"/>
    </location>
</feature>
<evidence type="ECO:0000259" key="11">
    <source>
        <dbReference type="PROSITE" id="PS50097"/>
    </source>
</evidence>
<dbReference type="SUPFAM" id="SSF54695">
    <property type="entry name" value="POZ domain"/>
    <property type="match status" value="1"/>
</dbReference>
<keyword evidence="7" id="KW-0238">DNA-binding</keyword>
<keyword evidence="6" id="KW-0805">Transcription regulation</keyword>
<evidence type="ECO:0000313" key="12">
    <source>
        <dbReference type="EMBL" id="CAH1790294.1"/>
    </source>
</evidence>
<dbReference type="GO" id="GO:0005634">
    <property type="term" value="C:nucleus"/>
    <property type="evidence" value="ECO:0007669"/>
    <property type="project" value="UniProtKB-SubCell"/>
</dbReference>
<evidence type="ECO:0000256" key="3">
    <source>
        <dbReference type="ARBA" id="ARBA00022737"/>
    </source>
</evidence>
<dbReference type="GO" id="GO:0008270">
    <property type="term" value="F:zinc ion binding"/>
    <property type="evidence" value="ECO:0007669"/>
    <property type="project" value="UniProtKB-KW"/>
</dbReference>
<dbReference type="EMBL" id="CAIIXF020000007">
    <property type="protein sequence ID" value="CAH1790294.1"/>
    <property type="molecule type" value="Genomic_DNA"/>
</dbReference>
<dbReference type="Pfam" id="PF00651">
    <property type="entry name" value="BTB"/>
    <property type="match status" value="1"/>
</dbReference>
<feature type="non-terminal residue" evidence="12">
    <location>
        <position position="1"/>
    </location>
</feature>
<evidence type="ECO:0000256" key="1">
    <source>
        <dbReference type="ARBA" id="ARBA00004123"/>
    </source>
</evidence>
<evidence type="ECO:0000256" key="5">
    <source>
        <dbReference type="ARBA" id="ARBA00022833"/>
    </source>
</evidence>
<feature type="region of interest" description="Disordered" evidence="10">
    <location>
        <begin position="123"/>
        <end position="186"/>
    </location>
</feature>
<keyword evidence="3" id="KW-0677">Repeat</keyword>
<proteinExistence type="predicted"/>
<keyword evidence="13" id="KW-1185">Reference proteome</keyword>
<sequence>MEKLHEIQDVNYLNNFHETLWEMRNKGHLCDIHLLLGNTSYQAHSCILQCTSTFFTSTQVERNENNFQLPNEINCADFMVVLRYIYTGKLYINKWNYESILHTCEILKLASVDSFAKQSLLPTNRASDTEQKTNTSDVSPGTRITDAHPNRSAIDIPTNASLSDTHPNRSAIDIPTNASISDTQPN</sequence>
<dbReference type="Gene3D" id="3.30.710.10">
    <property type="entry name" value="Potassium Channel Kv1.1, Chain A"/>
    <property type="match status" value="1"/>
</dbReference>
<dbReference type="GO" id="GO:0000981">
    <property type="term" value="F:DNA-binding transcription factor activity, RNA polymerase II-specific"/>
    <property type="evidence" value="ECO:0007669"/>
    <property type="project" value="TreeGrafter"/>
</dbReference>
<dbReference type="InterPro" id="IPR011333">
    <property type="entry name" value="SKP1/BTB/POZ_sf"/>
</dbReference>
<protein>
    <recommendedName>
        <fullName evidence="11">BTB domain-containing protein</fullName>
    </recommendedName>
</protein>
<dbReference type="PANTHER" id="PTHR46105:SF5">
    <property type="entry name" value="ZINC FINGER AND BTB DOMAIN-CONTAINING PROTEIN 44 ISOFORM X1"/>
    <property type="match status" value="1"/>
</dbReference>
<dbReference type="GO" id="GO:0000978">
    <property type="term" value="F:RNA polymerase II cis-regulatory region sequence-specific DNA binding"/>
    <property type="evidence" value="ECO:0007669"/>
    <property type="project" value="TreeGrafter"/>
</dbReference>
<dbReference type="PROSITE" id="PS50097">
    <property type="entry name" value="BTB"/>
    <property type="match status" value="1"/>
</dbReference>
<keyword evidence="4" id="KW-0863">Zinc-finger</keyword>
<feature type="compositionally biased region" description="Polar residues" evidence="10">
    <location>
        <begin position="176"/>
        <end position="186"/>
    </location>
</feature>
<evidence type="ECO:0000256" key="4">
    <source>
        <dbReference type="ARBA" id="ARBA00022771"/>
    </source>
</evidence>
<reference evidence="12" key="1">
    <citation type="submission" date="2022-03" db="EMBL/GenBank/DDBJ databases">
        <authorList>
            <person name="Martin C."/>
        </authorList>
    </citation>
    <scope>NUCLEOTIDE SEQUENCE</scope>
</reference>
<evidence type="ECO:0000256" key="6">
    <source>
        <dbReference type="ARBA" id="ARBA00023015"/>
    </source>
</evidence>
<dbReference type="AlphaFoldDB" id="A0A8S4P7W1"/>
<evidence type="ECO:0000256" key="8">
    <source>
        <dbReference type="ARBA" id="ARBA00023163"/>
    </source>
</evidence>
<feature type="domain" description="BTB" evidence="11">
    <location>
        <begin position="30"/>
        <end position="94"/>
    </location>
</feature>
<comment type="subcellular location">
    <subcellularLocation>
        <location evidence="1">Nucleus</location>
    </subcellularLocation>
</comment>
<keyword evidence="2" id="KW-0479">Metal-binding</keyword>
<keyword evidence="8" id="KW-0804">Transcription</keyword>
<keyword evidence="9" id="KW-0539">Nucleus</keyword>
<dbReference type="Proteomes" id="UP000749559">
    <property type="component" value="Unassembled WGS sequence"/>
</dbReference>
<evidence type="ECO:0000313" key="13">
    <source>
        <dbReference type="Proteomes" id="UP000749559"/>
    </source>
</evidence>
<dbReference type="InterPro" id="IPR050457">
    <property type="entry name" value="ZnFinger_BTB_dom_contain"/>
</dbReference>